<dbReference type="InterPro" id="IPR021005">
    <property type="entry name" value="Znf_CGNR"/>
</dbReference>
<dbReference type="Proteomes" id="UP000295157">
    <property type="component" value="Unassembled WGS sequence"/>
</dbReference>
<dbReference type="PANTHER" id="PTHR35525:SF3">
    <property type="entry name" value="BLL6575 PROTEIN"/>
    <property type="match status" value="1"/>
</dbReference>
<accession>A0A4R4N6I8</accession>
<organism evidence="2 3">
    <name type="scientific">Nonomuraea longispora</name>
    <dbReference type="NCBI Taxonomy" id="1848320"/>
    <lineage>
        <taxon>Bacteria</taxon>
        <taxon>Bacillati</taxon>
        <taxon>Actinomycetota</taxon>
        <taxon>Actinomycetes</taxon>
        <taxon>Streptosporangiales</taxon>
        <taxon>Streptosporangiaceae</taxon>
        <taxon>Nonomuraea</taxon>
    </lineage>
</organism>
<dbReference type="PANTHER" id="PTHR35525">
    <property type="entry name" value="BLL6575 PROTEIN"/>
    <property type="match status" value="1"/>
</dbReference>
<dbReference type="Pfam" id="PF11706">
    <property type="entry name" value="zf-CGNR"/>
    <property type="match status" value="1"/>
</dbReference>
<name>A0A4R4N6I8_9ACTN</name>
<dbReference type="Gene3D" id="1.10.3300.10">
    <property type="entry name" value="Jann2411-like domain"/>
    <property type="match status" value="1"/>
</dbReference>
<gene>
    <name evidence="2" type="ORF">E1267_29280</name>
</gene>
<sequence>MATDLVNTSPEVQSAGEMLPDPAALARFLAEHDLHSDSRTPSHDDLGQVLALRQEVRAILESTDEDHVAEQAGALVRRAGVGPGLHRDAGGRWEWHVVTAPEASLADELAVLIGVGLLAVLRTLSRDRFRHCASPACNGMFVDTSRAGRRRYCMPDLCGNRVNVANHRARRPTSGQGGS</sequence>
<evidence type="ECO:0000259" key="1">
    <source>
        <dbReference type="Pfam" id="PF11706"/>
    </source>
</evidence>
<dbReference type="EMBL" id="SMJZ01000134">
    <property type="protein sequence ID" value="TDC02477.1"/>
    <property type="molecule type" value="Genomic_DNA"/>
</dbReference>
<evidence type="ECO:0000313" key="2">
    <source>
        <dbReference type="EMBL" id="TDC02477.1"/>
    </source>
</evidence>
<dbReference type="Pfam" id="PF07336">
    <property type="entry name" value="ABATE"/>
    <property type="match status" value="1"/>
</dbReference>
<proteinExistence type="predicted"/>
<dbReference type="InterPro" id="IPR010852">
    <property type="entry name" value="ABATE"/>
</dbReference>
<keyword evidence="3" id="KW-1185">Reference proteome</keyword>
<dbReference type="SUPFAM" id="SSF160904">
    <property type="entry name" value="Jann2411-like"/>
    <property type="match status" value="1"/>
</dbReference>
<reference evidence="2 3" key="1">
    <citation type="submission" date="2019-02" db="EMBL/GenBank/DDBJ databases">
        <title>Draft genome sequences of novel Actinobacteria.</title>
        <authorList>
            <person name="Sahin N."/>
            <person name="Ay H."/>
            <person name="Saygin H."/>
        </authorList>
    </citation>
    <scope>NUCLEOTIDE SEQUENCE [LARGE SCALE GENOMIC DNA]</scope>
    <source>
        <strain evidence="2 3">KC201</strain>
    </source>
</reference>
<dbReference type="InterPro" id="IPR023286">
    <property type="entry name" value="ABATE_dom_sf"/>
</dbReference>
<evidence type="ECO:0000313" key="3">
    <source>
        <dbReference type="Proteomes" id="UP000295157"/>
    </source>
</evidence>
<feature type="domain" description="Zinc finger CGNR" evidence="1">
    <location>
        <begin position="128"/>
        <end position="171"/>
    </location>
</feature>
<protein>
    <submittedName>
        <fullName evidence="2">Zf-CGNR multi-domain protein</fullName>
    </submittedName>
</protein>
<comment type="caution">
    <text evidence="2">The sequence shown here is derived from an EMBL/GenBank/DDBJ whole genome shotgun (WGS) entry which is preliminary data.</text>
</comment>
<dbReference type="OrthoDB" id="3531194at2"/>
<dbReference type="AlphaFoldDB" id="A0A4R4N6I8"/>